<proteinExistence type="predicted"/>
<gene>
    <name evidence="3" type="ORF">CAK95_28090</name>
</gene>
<accession>A0A1W6ZYT5</accession>
<evidence type="ECO:0000313" key="3">
    <source>
        <dbReference type="EMBL" id="ARQ02542.1"/>
    </source>
</evidence>
<sequence length="158" mass="17199">MRQFVLAIATAFIVALGLFGAGRAEAAPIGAAGALRTATDNLNLAEPVQYAGGRCWRNGWRGPGWYPCWHPGVVYGGGSWGWHNRYAWHGNWHDHYSWRWHDGGRRGWHGHDGRRRHAGGRHGGGRHAHASGHRGGRHGGGHRGGHHGGGHHGGGHRR</sequence>
<keyword evidence="4" id="KW-1185">Reference proteome</keyword>
<reference evidence="3 4" key="1">
    <citation type="submission" date="2017-05" db="EMBL/GenBank/DDBJ databases">
        <title>Full genome sequence of Pseudorhodoplanes sinuspersici.</title>
        <authorList>
            <person name="Dastgheib S.M.M."/>
            <person name="Shavandi M."/>
            <person name="Tirandaz H."/>
        </authorList>
    </citation>
    <scope>NUCLEOTIDE SEQUENCE [LARGE SCALE GENOMIC DNA]</scope>
    <source>
        <strain evidence="3 4">RIPI110</strain>
    </source>
</reference>
<dbReference type="AlphaFoldDB" id="A0A1W6ZYT5"/>
<dbReference type="EMBL" id="CP021112">
    <property type="protein sequence ID" value="ARQ02542.1"/>
    <property type="molecule type" value="Genomic_DNA"/>
</dbReference>
<organism evidence="3 4">
    <name type="scientific">Pseudorhodoplanes sinuspersici</name>
    <dbReference type="NCBI Taxonomy" id="1235591"/>
    <lineage>
        <taxon>Bacteria</taxon>
        <taxon>Pseudomonadati</taxon>
        <taxon>Pseudomonadota</taxon>
        <taxon>Alphaproteobacteria</taxon>
        <taxon>Hyphomicrobiales</taxon>
        <taxon>Pseudorhodoplanes</taxon>
    </lineage>
</organism>
<protein>
    <submittedName>
        <fullName evidence="3">Uncharacterized protein</fullName>
    </submittedName>
</protein>
<dbReference type="KEGG" id="psin:CAK95_28090"/>
<dbReference type="Proteomes" id="UP000194137">
    <property type="component" value="Chromosome"/>
</dbReference>
<feature type="compositionally biased region" description="Basic residues" evidence="1">
    <location>
        <begin position="112"/>
        <end position="158"/>
    </location>
</feature>
<evidence type="ECO:0000256" key="2">
    <source>
        <dbReference type="SAM" id="SignalP"/>
    </source>
</evidence>
<feature type="chain" id="PRO_5043501053" evidence="2">
    <location>
        <begin position="27"/>
        <end position="158"/>
    </location>
</feature>
<keyword evidence="2" id="KW-0732">Signal</keyword>
<name>A0A1W6ZYT5_9HYPH</name>
<dbReference type="RefSeq" id="WP_086090973.1">
    <property type="nucleotide sequence ID" value="NZ_CP021112.1"/>
</dbReference>
<feature type="signal peptide" evidence="2">
    <location>
        <begin position="1"/>
        <end position="26"/>
    </location>
</feature>
<evidence type="ECO:0000313" key="4">
    <source>
        <dbReference type="Proteomes" id="UP000194137"/>
    </source>
</evidence>
<evidence type="ECO:0000256" key="1">
    <source>
        <dbReference type="SAM" id="MobiDB-lite"/>
    </source>
</evidence>
<feature type="region of interest" description="Disordered" evidence="1">
    <location>
        <begin position="110"/>
        <end position="158"/>
    </location>
</feature>